<organism evidence="2 3">
    <name type="scientific">Phototrophicus methaneseepsis</name>
    <dbReference type="NCBI Taxonomy" id="2710758"/>
    <lineage>
        <taxon>Bacteria</taxon>
        <taxon>Bacillati</taxon>
        <taxon>Chloroflexota</taxon>
        <taxon>Candidatus Thermofontia</taxon>
        <taxon>Phototrophicales</taxon>
        <taxon>Phototrophicaceae</taxon>
        <taxon>Phototrophicus</taxon>
    </lineage>
</organism>
<proteinExistence type="predicted"/>
<evidence type="ECO:0000313" key="3">
    <source>
        <dbReference type="Proteomes" id="UP000594468"/>
    </source>
</evidence>
<accession>A0A7S8IE03</accession>
<name>A0A7S8IE03_9CHLR</name>
<keyword evidence="3" id="KW-1185">Reference proteome</keyword>
<sequence>MRVVLSVCAVALVLAIPTGAQESACSVPDEAAISSVLGACDELGPNEVCYGQSEVEVIVNCTEAQEFDQMSLEGVCSLRTEGEGIAVLRLQPDNDSLTLFAFGDVEMQNVRSNDAGIMGILTTDTDIYEGPGSHFSVKGDLAEGSEVFVNACSCTGNWLRIVQEGGEIGWIPNRRVDIGDTILPEADVDDTLYDLMQSFLLNTGECGGVLIQMDDSPVPIIINGVTITLDSTAYIRADSNRMEIDLLAGQGRVSNGEHTVYAPAGAHVLISLDDHRNPFGDMHVELYEPDHVQTLPLGLLSEPINPLTPLIDTKPIIVGVEECNVVSNLAEEPCPVQFINPDGDDIISLDAEFVYASVGDWEQGTHDSPSLLSGTMRAGVLGWDVSCTLGPENFIGPIEWLLTIEDSAGNRSEPFLAAFNCVDGK</sequence>
<evidence type="ECO:0008006" key="4">
    <source>
        <dbReference type="Google" id="ProtNLM"/>
    </source>
</evidence>
<feature type="chain" id="PRO_5032702064" description="SH3 domain-containing protein" evidence="1">
    <location>
        <begin position="21"/>
        <end position="425"/>
    </location>
</feature>
<dbReference type="EMBL" id="CP062983">
    <property type="protein sequence ID" value="QPC81358.1"/>
    <property type="molecule type" value="Genomic_DNA"/>
</dbReference>
<feature type="signal peptide" evidence="1">
    <location>
        <begin position="1"/>
        <end position="20"/>
    </location>
</feature>
<protein>
    <recommendedName>
        <fullName evidence="4">SH3 domain-containing protein</fullName>
    </recommendedName>
</protein>
<dbReference type="AlphaFoldDB" id="A0A7S8IE03"/>
<keyword evidence="1" id="KW-0732">Signal</keyword>
<gene>
    <name evidence="2" type="ORF">G4Y79_16860</name>
</gene>
<evidence type="ECO:0000313" key="2">
    <source>
        <dbReference type="EMBL" id="QPC81358.1"/>
    </source>
</evidence>
<reference evidence="2 3" key="1">
    <citation type="submission" date="2020-02" db="EMBL/GenBank/DDBJ databases">
        <authorList>
            <person name="Zheng R.K."/>
            <person name="Sun C.M."/>
        </authorList>
    </citation>
    <scope>NUCLEOTIDE SEQUENCE [LARGE SCALE GENOMIC DNA]</scope>
    <source>
        <strain evidence="3">rifampicinis</strain>
    </source>
</reference>
<evidence type="ECO:0000256" key="1">
    <source>
        <dbReference type="SAM" id="SignalP"/>
    </source>
</evidence>
<dbReference type="KEGG" id="pmet:G4Y79_16860"/>
<dbReference type="Proteomes" id="UP000594468">
    <property type="component" value="Chromosome"/>
</dbReference>
<dbReference type="RefSeq" id="WP_195169431.1">
    <property type="nucleotide sequence ID" value="NZ_CP062983.1"/>
</dbReference>